<dbReference type="VEuPathDB" id="GiardiaDB:QR46_0826"/>
<dbReference type="PANTHER" id="PTHR43798">
    <property type="entry name" value="MONOACYLGLYCEROL LIPASE"/>
    <property type="match status" value="1"/>
</dbReference>
<evidence type="ECO:0000313" key="3">
    <source>
        <dbReference type="Proteomes" id="UP000070089"/>
    </source>
</evidence>
<dbReference type="Gene3D" id="3.40.50.1820">
    <property type="entry name" value="alpha/beta hydrolase"/>
    <property type="match status" value="1"/>
</dbReference>
<dbReference type="Pfam" id="PF00561">
    <property type="entry name" value="Abhydrolase_1"/>
    <property type="match status" value="1"/>
</dbReference>
<name>A0A132NYG2_GIAIN</name>
<reference evidence="2 3" key="1">
    <citation type="journal article" date="2015" name="Mol. Biochem. Parasitol.">
        <title>Identification of polymorphic genes for use in assemblage B genotyping assays through comparative genomics of multiple assemblage B Giardia duodenalis isolates.</title>
        <authorList>
            <person name="Wielinga C."/>
            <person name="Thompson R.C."/>
            <person name="Monis P."/>
            <person name="Ryan U."/>
        </authorList>
    </citation>
    <scope>NUCLEOTIDE SEQUENCE [LARGE SCALE GENOMIC DNA]</scope>
    <source>
        <strain evidence="2 3">BAH15c1</strain>
    </source>
</reference>
<dbReference type="InterPro" id="IPR029058">
    <property type="entry name" value="AB_hydrolase_fold"/>
</dbReference>
<evidence type="ECO:0000313" key="2">
    <source>
        <dbReference type="EMBL" id="KWX15116.1"/>
    </source>
</evidence>
<dbReference type="EMBL" id="JXTI01000014">
    <property type="protein sequence ID" value="KWX15116.1"/>
    <property type="molecule type" value="Genomic_DNA"/>
</dbReference>
<keyword evidence="2" id="KW-0378">Hydrolase</keyword>
<dbReference type="PANTHER" id="PTHR43798:SF6">
    <property type="entry name" value="HYDROLASE, PUTATIVE (AFU_ORTHOLOGUE AFUA_4G13070)-RELATED"/>
    <property type="match status" value="1"/>
</dbReference>
<feature type="domain" description="AB hydrolase-1" evidence="1">
    <location>
        <begin position="46"/>
        <end position="153"/>
    </location>
</feature>
<dbReference type="OrthoDB" id="6431331at2759"/>
<accession>A0A132NYG2</accession>
<sequence>MVVNVESELSYNLDEKCFGVLTTEPFGSIRYYHYVNDSMPGRELAVFFHGFNFYSNLYATLLNKLSEQFDVITCDLPGHGETSPMSNVEDYTPSNFILCLQKVVEHCEQSTDRKFHLIGHSMGGLLAGLAATRPFFRDRLLSLTMCCPAGIHLIEGFDTKLLKISLGQKIVHANLPKSLETLKKSMEKRTYKPLPEHISTQMRESYDSFLEEHWEKVLLRTFHMIPNFPWSSCHSEFKKLADLPVPVTVWLSKCDSYVGTKKTAEFFSQDIFSGKVKVIIEEDSLHDLPVLIPTKVVKGIKTNGICDAEVVE</sequence>
<dbReference type="InterPro" id="IPR050266">
    <property type="entry name" value="AB_hydrolase_sf"/>
</dbReference>
<evidence type="ECO:0000259" key="1">
    <source>
        <dbReference type="Pfam" id="PF00561"/>
    </source>
</evidence>
<dbReference type="SUPFAM" id="SSF53474">
    <property type="entry name" value="alpha/beta-Hydrolases"/>
    <property type="match status" value="1"/>
</dbReference>
<organism evidence="2 3">
    <name type="scientific">Giardia duodenalis assemblage B</name>
    <dbReference type="NCBI Taxonomy" id="1394984"/>
    <lineage>
        <taxon>Eukaryota</taxon>
        <taxon>Metamonada</taxon>
        <taxon>Diplomonadida</taxon>
        <taxon>Hexamitidae</taxon>
        <taxon>Giardiinae</taxon>
        <taxon>Giardia</taxon>
    </lineage>
</organism>
<dbReference type="Proteomes" id="UP000070089">
    <property type="component" value="Unassembled WGS sequence"/>
</dbReference>
<comment type="caution">
    <text evidence="2">The sequence shown here is derived from an EMBL/GenBank/DDBJ whole genome shotgun (WGS) entry which is preliminary data.</text>
</comment>
<protein>
    <submittedName>
        <fullName evidence="2">Putative alpha/beta hydrolase family protein</fullName>
    </submittedName>
</protein>
<dbReference type="InterPro" id="IPR000073">
    <property type="entry name" value="AB_hydrolase_1"/>
</dbReference>
<gene>
    <name evidence="2" type="ORF">QR46_0826</name>
</gene>
<dbReference type="AlphaFoldDB" id="A0A132NYG2"/>
<proteinExistence type="predicted"/>
<dbReference type="GO" id="GO:0016787">
    <property type="term" value="F:hydrolase activity"/>
    <property type="evidence" value="ECO:0007669"/>
    <property type="project" value="UniProtKB-KW"/>
</dbReference>